<keyword evidence="3" id="KW-1185">Reference proteome</keyword>
<comment type="caution">
    <text evidence="2">The sequence shown here is derived from an EMBL/GenBank/DDBJ whole genome shotgun (WGS) entry which is preliminary data.</text>
</comment>
<proteinExistence type="predicted"/>
<dbReference type="EMBL" id="SZYD01000014">
    <property type="protein sequence ID" value="KAD4179284.1"/>
    <property type="molecule type" value="Genomic_DNA"/>
</dbReference>
<organism evidence="2 3">
    <name type="scientific">Mikania micrantha</name>
    <name type="common">bitter vine</name>
    <dbReference type="NCBI Taxonomy" id="192012"/>
    <lineage>
        <taxon>Eukaryota</taxon>
        <taxon>Viridiplantae</taxon>
        <taxon>Streptophyta</taxon>
        <taxon>Embryophyta</taxon>
        <taxon>Tracheophyta</taxon>
        <taxon>Spermatophyta</taxon>
        <taxon>Magnoliopsida</taxon>
        <taxon>eudicotyledons</taxon>
        <taxon>Gunneridae</taxon>
        <taxon>Pentapetalae</taxon>
        <taxon>asterids</taxon>
        <taxon>campanulids</taxon>
        <taxon>Asterales</taxon>
        <taxon>Asteraceae</taxon>
        <taxon>Asteroideae</taxon>
        <taxon>Heliantheae alliance</taxon>
        <taxon>Eupatorieae</taxon>
        <taxon>Mikania</taxon>
    </lineage>
</organism>
<dbReference type="AlphaFoldDB" id="A0A5N6MZG5"/>
<name>A0A5N6MZG5_9ASTR</name>
<evidence type="ECO:0000313" key="3">
    <source>
        <dbReference type="Proteomes" id="UP000326396"/>
    </source>
</evidence>
<sequence>MGAGSGSVDVEVQLVGLWVRRRSIDRGWEEEAWKRSENATEAAMKPTLYPPSPPSSLETHLRCVCLLFVIPKKEEREGELKDERQQPAAISGAAPVRFRSTFSIRYSRAENLQQKATMVGWLRKIEEASKTTRYEHIINKC</sequence>
<evidence type="ECO:0000313" key="2">
    <source>
        <dbReference type="EMBL" id="KAD4179284.1"/>
    </source>
</evidence>
<gene>
    <name evidence="2" type="ORF">E3N88_27875</name>
</gene>
<reference evidence="2 3" key="1">
    <citation type="submission" date="2019-05" db="EMBL/GenBank/DDBJ databases">
        <title>Mikania micrantha, genome provides insights into the molecular mechanism of rapid growth.</title>
        <authorList>
            <person name="Liu B."/>
        </authorList>
    </citation>
    <scope>NUCLEOTIDE SEQUENCE [LARGE SCALE GENOMIC DNA]</scope>
    <source>
        <strain evidence="2">NLD-2019</strain>
        <tissue evidence="2">Leaf</tissue>
    </source>
</reference>
<protein>
    <submittedName>
        <fullName evidence="2">Uncharacterized protein</fullName>
    </submittedName>
</protein>
<feature type="region of interest" description="Disordered" evidence="1">
    <location>
        <begin position="36"/>
        <end position="57"/>
    </location>
</feature>
<accession>A0A5N6MZG5</accession>
<dbReference type="Proteomes" id="UP000326396">
    <property type="component" value="Linkage Group LG4"/>
</dbReference>
<evidence type="ECO:0000256" key="1">
    <source>
        <dbReference type="SAM" id="MobiDB-lite"/>
    </source>
</evidence>